<evidence type="ECO:0000256" key="1">
    <source>
        <dbReference type="ARBA" id="ARBA00022490"/>
    </source>
</evidence>
<dbReference type="GO" id="GO:0005852">
    <property type="term" value="C:eukaryotic translation initiation factor 3 complex"/>
    <property type="evidence" value="ECO:0007669"/>
    <property type="project" value="InterPro"/>
</dbReference>
<dbReference type="GO" id="GO:0031369">
    <property type="term" value="F:translation initiation factor binding"/>
    <property type="evidence" value="ECO:0007669"/>
    <property type="project" value="InterPro"/>
</dbReference>
<evidence type="ECO:0000256" key="2">
    <source>
        <dbReference type="ARBA" id="ARBA00022540"/>
    </source>
</evidence>
<dbReference type="PANTHER" id="PTHR13937">
    <property type="entry name" value="EUKARYOTIC TRANSLATION INITATION FACTOR 3, SUBUNIT 8 EIF3S8 -RELATED"/>
    <property type="match status" value="1"/>
</dbReference>
<dbReference type="EMBL" id="LSRX01000337">
    <property type="protein sequence ID" value="OLQ00152.1"/>
    <property type="molecule type" value="Genomic_DNA"/>
</dbReference>
<protein>
    <submittedName>
        <fullName evidence="6">Eukaryotic translation initiation factor 3 subunit C</fullName>
    </submittedName>
</protein>
<keyword evidence="3" id="KW-0648">Protein biosynthesis</keyword>
<dbReference type="Proteomes" id="UP000186817">
    <property type="component" value="Unassembled WGS sequence"/>
</dbReference>
<dbReference type="InterPro" id="IPR008905">
    <property type="entry name" value="EIF3C_N_dom"/>
</dbReference>
<feature type="region of interest" description="Disordered" evidence="4">
    <location>
        <begin position="903"/>
        <end position="948"/>
    </location>
</feature>
<dbReference type="OMA" id="FRCGLIK"/>
<name>A0A1Q9DYB1_SYMMI</name>
<feature type="region of interest" description="Disordered" evidence="4">
    <location>
        <begin position="79"/>
        <end position="257"/>
    </location>
</feature>
<evidence type="ECO:0000259" key="5">
    <source>
        <dbReference type="Pfam" id="PF05470"/>
    </source>
</evidence>
<gene>
    <name evidence="6" type="primary">TIF3C1</name>
    <name evidence="6" type="ORF">AK812_SmicGene17202</name>
</gene>
<organism evidence="6 7">
    <name type="scientific">Symbiodinium microadriaticum</name>
    <name type="common">Dinoflagellate</name>
    <name type="synonym">Zooxanthella microadriatica</name>
    <dbReference type="NCBI Taxonomy" id="2951"/>
    <lineage>
        <taxon>Eukaryota</taxon>
        <taxon>Sar</taxon>
        <taxon>Alveolata</taxon>
        <taxon>Dinophyceae</taxon>
        <taxon>Suessiales</taxon>
        <taxon>Symbiodiniaceae</taxon>
        <taxon>Symbiodinium</taxon>
    </lineage>
</organism>
<dbReference type="GO" id="GO:0003743">
    <property type="term" value="F:translation initiation factor activity"/>
    <property type="evidence" value="ECO:0007669"/>
    <property type="project" value="UniProtKB-KW"/>
</dbReference>
<dbReference type="Pfam" id="PF05470">
    <property type="entry name" value="eIF-3c_N"/>
    <property type="match status" value="2"/>
</dbReference>
<evidence type="ECO:0000256" key="3">
    <source>
        <dbReference type="ARBA" id="ARBA00022917"/>
    </source>
</evidence>
<evidence type="ECO:0000313" key="7">
    <source>
        <dbReference type="Proteomes" id="UP000186817"/>
    </source>
</evidence>
<comment type="caution">
    <text evidence="6">The sequence shown here is derived from an EMBL/GenBank/DDBJ whole genome shotgun (WGS) entry which is preliminary data.</text>
</comment>
<keyword evidence="1" id="KW-0963">Cytoplasm</keyword>
<feature type="compositionally biased region" description="Low complexity" evidence="4">
    <location>
        <begin position="129"/>
        <end position="145"/>
    </location>
</feature>
<feature type="domain" description="Eukaryotic translation initiation factor 3 subunit C N-terminal" evidence="5">
    <location>
        <begin position="8"/>
        <end position="355"/>
    </location>
</feature>
<evidence type="ECO:0000256" key="4">
    <source>
        <dbReference type="SAM" id="MobiDB-lite"/>
    </source>
</evidence>
<dbReference type="AlphaFoldDB" id="A0A1Q9DYB1"/>
<keyword evidence="7" id="KW-1185">Reference proteome</keyword>
<sequence length="1029" mass="114702">MEPELGLKRIDDYASTITDYESLLRMLEKLRLQMEQDGGPPKAFIKAIGSLEDYVEKQHEEKKQKGIKLQESKNKAFNTLRAKVKKGNKPFADDLEQLRNNPDDFQSDEEPEASDSASEASDKGERSSSSDSSSSSSSSDSSSSDSDSDSDDSSDTGSASSDSDSDSFDSSGKSDTSDGDGDEDLVRERKMLRWLITPEKLAERERKAELAKAKEAENKAKEKEKRDRKKEKGEDGRGTATGRERKGKDEPEEYTSKELTNKVTEITQQRGRKAFDRKAYMEKLQKLLVHAAKHGPLEQLYIYASMVSADFDNTGSAFAAMKIEMWNEALTKVNKMLPLLVESHNLIKSGGTDEKAAAADGAAGLLQLAYMEKLQKLLVHAAKHGPLEQLYIYASMVSADFDNTGSAFAAMKIEMWNEALTKAGQRDHMTCGTDEKAAAADGDVEDPKSHTRLQELYLSFVEKLDDELYKALQFNSDVYGSEYHEILANSSKCLVLLNRTLRFYEQVGQIQQLGELASRLMEQLYYKPDSLNARVYEAVPHTMPDEKKEDWIWPEDSKAYMGKLCHYVWATGDQRLRRRACLCQAYHLALHDCFQPARDLLHLGNFQEQAAESDVHTQILYNRVIAQIGLSAFRLGKITEAHNCLMDVCQYNKGRELLAQGLSYAKNMERSAEQEKAERQRQLPYHMHINLEVLESAQHICAMLLEVPNMAMQAIDPSNKRVISKDSVVAAAKDLQRGDWAKACAQLDGLQLWHHIDTNHPENGEKVKAMITEKMKVEALRTYLFSYASIYDAFHLDQLVEMFNLDARQVHSTISKMMIKAWVHMVEGLPAYVVYLDARQVHSTISKMMIKESSKYVLVQHVEPTPLQRLAITLAERAVQAVENNERLVDLKTGGFAFKDAGRSQLGQNADSGKGGKGRMGKGFDMKADQKGAKGKGRGKGAPEKHGVADPWAAMEPRLVPSPCAGLGGRTPVPVLCAAALGNVDGPPASGSKARRHGPLGLEVPACPVRPLREWRGRYARLKFAALSP</sequence>
<feature type="domain" description="Eukaryotic translation initiation factor 3 subunit C N-terminal" evidence="5">
    <location>
        <begin position="369"/>
        <end position="713"/>
    </location>
</feature>
<reference evidence="6 7" key="1">
    <citation type="submission" date="2016-02" db="EMBL/GenBank/DDBJ databases">
        <title>Genome analysis of coral dinoflagellate symbionts highlights evolutionary adaptations to a symbiotic lifestyle.</title>
        <authorList>
            <person name="Aranda M."/>
            <person name="Li Y."/>
            <person name="Liew Y.J."/>
            <person name="Baumgarten S."/>
            <person name="Simakov O."/>
            <person name="Wilson M."/>
            <person name="Piel J."/>
            <person name="Ashoor H."/>
            <person name="Bougouffa S."/>
            <person name="Bajic V.B."/>
            <person name="Ryu T."/>
            <person name="Ravasi T."/>
            <person name="Bayer T."/>
            <person name="Micklem G."/>
            <person name="Kim H."/>
            <person name="Bhak J."/>
            <person name="Lajeunesse T.C."/>
            <person name="Voolstra C.R."/>
        </authorList>
    </citation>
    <scope>NUCLEOTIDE SEQUENCE [LARGE SCALE GENOMIC DNA]</scope>
    <source>
        <strain evidence="6 7">CCMP2467</strain>
    </source>
</reference>
<feature type="compositionally biased region" description="Basic and acidic residues" evidence="4">
    <location>
        <begin position="922"/>
        <end position="932"/>
    </location>
</feature>
<dbReference type="PANTHER" id="PTHR13937:SF0">
    <property type="entry name" value="EUKARYOTIC TRANSLATION INITIATION FACTOR 3 SUBUNIT C-RELATED"/>
    <property type="match status" value="1"/>
</dbReference>
<keyword evidence="2 6" id="KW-0396">Initiation factor</keyword>
<feature type="compositionally biased region" description="Basic and acidic residues" evidence="4">
    <location>
        <begin position="200"/>
        <end position="257"/>
    </location>
</feature>
<dbReference type="GO" id="GO:0003723">
    <property type="term" value="F:RNA binding"/>
    <property type="evidence" value="ECO:0007669"/>
    <property type="project" value="InterPro"/>
</dbReference>
<proteinExistence type="predicted"/>
<evidence type="ECO:0000313" key="6">
    <source>
        <dbReference type="EMBL" id="OLQ00152.1"/>
    </source>
</evidence>
<accession>A0A1Q9DYB1</accession>
<dbReference type="InterPro" id="IPR027516">
    <property type="entry name" value="EIF3C"/>
</dbReference>
<dbReference type="OrthoDB" id="29647at2759"/>
<feature type="compositionally biased region" description="Low complexity" evidence="4">
    <location>
        <begin position="155"/>
        <end position="174"/>
    </location>
</feature>